<feature type="compositionally biased region" description="Polar residues" evidence="5">
    <location>
        <begin position="2143"/>
        <end position="2155"/>
    </location>
</feature>
<dbReference type="InterPro" id="IPR015915">
    <property type="entry name" value="Kelch-typ_b-propeller"/>
</dbReference>
<comment type="caution">
    <text evidence="8">The sequence shown here is derived from an EMBL/GenBank/DDBJ whole genome shotgun (WGS) entry which is preliminary data.</text>
</comment>
<dbReference type="CDD" id="cd14507">
    <property type="entry name" value="PTP-MTM-like"/>
    <property type="match status" value="1"/>
</dbReference>
<feature type="domain" description="Myotubularin phosphatase" evidence="7">
    <location>
        <begin position="1631"/>
        <end position="2020"/>
    </location>
</feature>
<feature type="compositionally biased region" description="Basic and acidic residues" evidence="5">
    <location>
        <begin position="443"/>
        <end position="455"/>
    </location>
</feature>
<evidence type="ECO:0000256" key="3">
    <source>
        <dbReference type="PIRSR" id="PIRSR630564-2"/>
    </source>
</evidence>
<evidence type="ECO:0000256" key="2">
    <source>
        <dbReference type="PIRSR" id="PIRSR630564-1"/>
    </source>
</evidence>
<dbReference type="STRING" id="670386.D3BK85"/>
<feature type="compositionally biased region" description="Low complexity" evidence="5">
    <location>
        <begin position="2077"/>
        <end position="2092"/>
    </location>
</feature>
<protein>
    <submittedName>
        <fullName evidence="8">Myotubularin-related protein</fullName>
    </submittedName>
</protein>
<dbReference type="PANTHER" id="PTHR10807">
    <property type="entry name" value="MYOTUBULARIN-RELATED"/>
    <property type="match status" value="1"/>
</dbReference>
<feature type="compositionally biased region" description="Low complexity" evidence="5">
    <location>
        <begin position="389"/>
        <end position="410"/>
    </location>
</feature>
<feature type="region of interest" description="Disordered" evidence="5">
    <location>
        <begin position="308"/>
        <end position="455"/>
    </location>
</feature>
<dbReference type="InterPro" id="IPR010569">
    <property type="entry name" value="Myotubularin-like_Pase_dom"/>
</dbReference>
<feature type="region of interest" description="Disordered" evidence="5">
    <location>
        <begin position="2072"/>
        <end position="2095"/>
    </location>
</feature>
<dbReference type="InterPro" id="IPR029021">
    <property type="entry name" value="Prot-tyrosine_phosphatase-like"/>
</dbReference>
<keyword evidence="4" id="KW-0863">Zinc-finger</keyword>
<dbReference type="Gene3D" id="2.120.10.80">
    <property type="entry name" value="Kelch-type beta propeller"/>
    <property type="match status" value="1"/>
</dbReference>
<dbReference type="GO" id="GO:0008270">
    <property type="term" value="F:zinc ion binding"/>
    <property type="evidence" value="ECO:0007669"/>
    <property type="project" value="UniProtKB-KW"/>
</dbReference>
<dbReference type="CDD" id="cd19756">
    <property type="entry name" value="Bbox2"/>
    <property type="match status" value="1"/>
</dbReference>
<feature type="region of interest" description="Disordered" evidence="5">
    <location>
        <begin position="1342"/>
        <end position="1380"/>
    </location>
</feature>
<dbReference type="InterPro" id="IPR016130">
    <property type="entry name" value="Tyr_Pase_AS"/>
</dbReference>
<dbReference type="InterPro" id="IPR011993">
    <property type="entry name" value="PH-like_dom_sf"/>
</dbReference>
<dbReference type="SUPFAM" id="SSF50729">
    <property type="entry name" value="PH domain-like"/>
    <property type="match status" value="1"/>
</dbReference>
<dbReference type="PROSITE" id="PS51339">
    <property type="entry name" value="PPASE_MYOTUBULARIN"/>
    <property type="match status" value="1"/>
</dbReference>
<dbReference type="PANTHER" id="PTHR10807:SF59">
    <property type="entry name" value="PHOSPHATIDYLINOSITOL-3-PHOSPHATASE"/>
    <property type="match status" value="1"/>
</dbReference>
<dbReference type="InParanoid" id="D3BK85"/>
<feature type="region of interest" description="Disordered" evidence="5">
    <location>
        <begin position="247"/>
        <end position="289"/>
    </location>
</feature>
<feature type="binding site" evidence="3">
    <location>
        <begin position="1796"/>
        <end position="1797"/>
    </location>
    <ligand>
        <name>substrate</name>
    </ligand>
</feature>
<dbReference type="GO" id="GO:0004438">
    <property type="term" value="F:phosphatidylinositol-3-phosphate phosphatase activity"/>
    <property type="evidence" value="ECO:0007669"/>
    <property type="project" value="TreeGrafter"/>
</dbReference>
<dbReference type="Gene3D" id="3.30.160.60">
    <property type="entry name" value="Classic Zinc Finger"/>
    <property type="match status" value="1"/>
</dbReference>
<feature type="compositionally biased region" description="Low complexity" evidence="5">
    <location>
        <begin position="2117"/>
        <end position="2138"/>
    </location>
</feature>
<feature type="compositionally biased region" description="Low complexity" evidence="5">
    <location>
        <begin position="1209"/>
        <end position="1237"/>
    </location>
</feature>
<feature type="binding site" evidence="3">
    <location>
        <begin position="1859"/>
        <end position="1865"/>
    </location>
    <ligand>
        <name>substrate</name>
    </ligand>
</feature>
<dbReference type="Pfam" id="PF06602">
    <property type="entry name" value="Myotub-related"/>
    <property type="match status" value="1"/>
</dbReference>
<dbReference type="RefSeq" id="XP_020430440.1">
    <property type="nucleotide sequence ID" value="XM_020579765.1"/>
</dbReference>
<dbReference type="SUPFAM" id="SSF57845">
    <property type="entry name" value="B-box zinc-binding domain"/>
    <property type="match status" value="1"/>
</dbReference>
<dbReference type="Proteomes" id="UP000001396">
    <property type="component" value="Unassembled WGS sequence"/>
</dbReference>
<feature type="region of interest" description="Disordered" evidence="5">
    <location>
        <begin position="154"/>
        <end position="179"/>
    </location>
</feature>
<comment type="similarity">
    <text evidence="1">Belongs to the protein-tyrosine phosphatase family. Non-receptor class myotubularin subfamily.</text>
</comment>
<evidence type="ECO:0000313" key="8">
    <source>
        <dbReference type="EMBL" id="EFA78315.1"/>
    </source>
</evidence>
<dbReference type="InterPro" id="IPR000315">
    <property type="entry name" value="Znf_B-box"/>
</dbReference>
<dbReference type="InterPro" id="IPR030564">
    <property type="entry name" value="Myotubularin"/>
</dbReference>
<feature type="compositionally biased region" description="Gly residues" evidence="5">
    <location>
        <begin position="250"/>
        <end position="260"/>
    </location>
</feature>
<feature type="active site" description="Phosphocysteine intermediate" evidence="2">
    <location>
        <position position="1859"/>
    </location>
</feature>
<keyword evidence="4" id="KW-0862">Zinc</keyword>
<feature type="compositionally biased region" description="Polar residues" evidence="5">
    <location>
        <begin position="418"/>
        <end position="442"/>
    </location>
</feature>
<dbReference type="PROSITE" id="PS50119">
    <property type="entry name" value="ZF_BBOX"/>
    <property type="match status" value="1"/>
</dbReference>
<feature type="domain" description="B box-type" evidence="6">
    <location>
        <begin position="601"/>
        <end position="637"/>
    </location>
</feature>
<dbReference type="Gene3D" id="2.30.29.30">
    <property type="entry name" value="Pleckstrin-homology domain (PH domain)/Phosphotyrosine-binding domain (PTB)"/>
    <property type="match status" value="1"/>
</dbReference>
<dbReference type="SMART" id="SM00404">
    <property type="entry name" value="PTPc_motif"/>
    <property type="match status" value="1"/>
</dbReference>
<evidence type="ECO:0000259" key="7">
    <source>
        <dbReference type="PROSITE" id="PS51339"/>
    </source>
</evidence>
<proteinExistence type="inferred from homology"/>
<evidence type="ECO:0000256" key="4">
    <source>
        <dbReference type="PROSITE-ProRule" id="PRU00024"/>
    </source>
</evidence>
<dbReference type="GeneID" id="31364442"/>
<gene>
    <name evidence="8" type="ORF">PPL_08966</name>
</gene>
<dbReference type="GO" id="GO:0046856">
    <property type="term" value="P:phosphatidylinositol dephosphorylation"/>
    <property type="evidence" value="ECO:0007669"/>
    <property type="project" value="TreeGrafter"/>
</dbReference>
<dbReference type="EMBL" id="ADBJ01000038">
    <property type="protein sequence ID" value="EFA78315.1"/>
    <property type="molecule type" value="Genomic_DNA"/>
</dbReference>
<evidence type="ECO:0000259" key="6">
    <source>
        <dbReference type="PROSITE" id="PS50119"/>
    </source>
</evidence>
<feature type="region of interest" description="Disordered" evidence="5">
    <location>
        <begin position="1201"/>
        <end position="1251"/>
    </location>
</feature>
<feature type="binding site" evidence="3">
    <location>
        <begin position="1771"/>
        <end position="1774"/>
    </location>
    <ligand>
        <name>substrate</name>
    </ligand>
</feature>
<feature type="compositionally biased region" description="Low complexity" evidence="5">
    <location>
        <begin position="161"/>
        <end position="179"/>
    </location>
</feature>
<reference evidence="8 9" key="1">
    <citation type="journal article" date="2011" name="Genome Res.">
        <title>Phylogeny-wide analysis of social amoeba genomes highlights ancient origins for complex intercellular communication.</title>
        <authorList>
            <person name="Heidel A.J."/>
            <person name="Lawal H.M."/>
            <person name="Felder M."/>
            <person name="Schilde C."/>
            <person name="Helps N.R."/>
            <person name="Tunggal B."/>
            <person name="Rivero F."/>
            <person name="John U."/>
            <person name="Schleicher M."/>
            <person name="Eichinger L."/>
            <person name="Platzer M."/>
            <person name="Noegel A.A."/>
            <person name="Schaap P."/>
            <person name="Gloeckner G."/>
        </authorList>
    </citation>
    <scope>NUCLEOTIDE SEQUENCE [LARGE SCALE GENOMIC DNA]</scope>
    <source>
        <strain evidence="9">ATCC 26659 / Pp 5 / PN500</strain>
    </source>
</reference>
<evidence type="ECO:0000256" key="1">
    <source>
        <dbReference type="ARBA" id="ARBA00007471"/>
    </source>
</evidence>
<keyword evidence="9" id="KW-1185">Reference proteome</keyword>
<dbReference type="InterPro" id="IPR003595">
    <property type="entry name" value="Tyr_Pase_cat"/>
</dbReference>
<feature type="compositionally biased region" description="Polar residues" evidence="5">
    <location>
        <begin position="1357"/>
        <end position="1376"/>
    </location>
</feature>
<dbReference type="GO" id="GO:0005737">
    <property type="term" value="C:cytoplasm"/>
    <property type="evidence" value="ECO:0007669"/>
    <property type="project" value="TreeGrafter"/>
</dbReference>
<evidence type="ECO:0000256" key="5">
    <source>
        <dbReference type="SAM" id="MobiDB-lite"/>
    </source>
</evidence>
<dbReference type="SUPFAM" id="SSF117281">
    <property type="entry name" value="Kelch motif"/>
    <property type="match status" value="1"/>
</dbReference>
<feature type="compositionally biased region" description="Polar residues" evidence="5">
    <location>
        <begin position="378"/>
        <end position="388"/>
    </location>
</feature>
<organism evidence="8 9">
    <name type="scientific">Heterostelium pallidum (strain ATCC 26659 / Pp 5 / PN500)</name>
    <name type="common">Cellular slime mold</name>
    <name type="synonym">Polysphondylium pallidum</name>
    <dbReference type="NCBI Taxonomy" id="670386"/>
    <lineage>
        <taxon>Eukaryota</taxon>
        <taxon>Amoebozoa</taxon>
        <taxon>Evosea</taxon>
        <taxon>Eumycetozoa</taxon>
        <taxon>Dictyostelia</taxon>
        <taxon>Acytosteliales</taxon>
        <taxon>Acytosteliaceae</taxon>
        <taxon>Heterostelium</taxon>
    </lineage>
</organism>
<keyword evidence="4" id="KW-0479">Metal-binding</keyword>
<accession>D3BK85</accession>
<sequence>MTIVGLVVQQHNGNILFQNVREYLSPEKANLASKAFLNQISAYDNAFITKGSTSHLSGSIVVMNMYRVYYMILNELFILAIAHANDNPYEGALYLARVKRLLLTAAKELNEVQLQKKYNEIYFGMERILFGEDGCDVLTQRLSEVAPHVMSAESAGGAVGGTSTQQSGQSSGNSVVNNLPSLPSLPSLSSSSAPQIGGVGVGGKILDALGAANTGIGGSSIPSDQYQKQLVQLSKFESVSLNDRILTVSSGGGSGGGANGSGDTTSQNKSARHIYDPPTITTKWGGKTGSTIATRVSNRVMFTLRHPNASMQNNNNNNNNQLQVSGGDQEPFRPESTTEDLDLPTTNNKNSNNNSSSNDGSSDSQPASATLDRKYTLSMPSTNKKPLNTPQTPDTSSSSLLSTSPTTTGSNHLDLKRSNLTSSNSSDGQSTDASTASIINDRSSSESKRMKRNLDTDLYPETKALREAKTNFPATIQIGIPTWTTADTIPIDMYLKWTWSQDPTSIGVSVPTGYDKKPDAYVKEVDGQSLLLTSSTNLNLRTIQIDYLVAHFKHHLIHVFTKVAKASHFFWRMMVSSYLGAPIRATDRSKIKTLLIITNDSFDNLCGQHRVELNILCNRCNETICAKCIYDPKHRDHFAETELIDHIGESIINEQNNVTKPNKPEENVVKQRLDLLWNLIKKQAATYQLTQDKVADVSTEFRKFHESLMLDEHKLKKSLVDAKDSNYQAVQVLLQEIQSFKTIDNLKFTCTPSALSASNCNIRDSLDSSSGGVAVGIRESYNSEDGISSSYDQSEDTTDRYDMESIIKSVNQSDSLEQFCKVHKSTLFYSGGQTAGMDQDEIQRLKQQEQFNMMKTIQRHFRIFNNEYINKLQDPTQYSLKIERPLLNKLMTKINDCIHLEKSVTTTTTNEQSNETNNGEGEGVEEFDYIFSVAEDGHCSIFDLQKMTIDIIPAVTVTKYTLQSVICARDNSVYIFDGHPNRYYRFNMTTQRIDKSEPITGISWAYSITTCYDGDKYIYLTGGQSTSSNISRVDRFNIETQQFEKLGSTGSKNFHALSFYHNDQVYIVANRDGKEHLLSLIAFNVKTHAVSIIIQDMGFHISTDCICFDGKELIYFVDYYNNFYCTSIVTKMKKLLDNPPNIKPFSMIYRKTLDHELDEVGYIYMEIVFLLRIKCCTTLKLNIQKEACTFSSLSSLLTPNSPRGGSGSGAASSSNNNNSASSSVIGQSGGSIQSHHSMMNQSKDGASTTTTHNAVQPHVLASSSSSSSFSMTMSNNSVSTAAAEEKLEKLRDITTKTIDNIIFKITEMKREKQFLQSFKEVMRIAESLVDIERMLETVDPEPYLASSSNQQPPQQQFTPRASTLMTQQQSSNNNPTEKTDSAAELIKIIHSKSNQSKRGSKITERSTNSIDSLHTVLQQCLDNIRQKILAIKKHLSFEQSTTIVLKYGEIIRNIRNQLNSIRTLSLPDNVMLCDGEKLLLKVECRYHLYDNISVQQLTNSNVNSYSGHSNNNNNKDKDISTNEEEYVIGTMFLTNFQIIFYGIHQNQHFKKSFSLHSITKMYKSGKKKSIGDFSYRLNFLCKDARTISLSFDKTTNALKDVRKCVDNIISNSLFCFVHRSEFTSPEVQNLGWNVYSPRDEYARMGVPSVDWKFSHSNTTYYLCDSYPSMIVVPESITDEHLKAVAQFRSKGRIPALSYRHWSNKTSITRCSQPRVGIGRNRCEEDEFMLNAIRLTSSSTPVNSTSPDRVKQSGDKTLYIIDARPYANAVGNRAKGAGWEIMTNYPNCEIEFMDIANIHVMRNSLLKLRDAVESSINKESQWFANLESSGWFQHMKLIMAGAVRVAKLIHIQHSNVLVHCSDGWDRTSQLVGLAEILLDPYYRTIRGFQVLIEKEWLSFGHKFAHRCGQVYGKDEDERSPVFIQFLEAVYQIINQFPSKFEFNSHFLRLIYVATYSGKYGNFLYNTERERLSACSKTISLWLDIDQVIADCINPLYQGSDEKDVLFPDCSIKKMKIWKQIYFPLSETEYYESEEKLIRNALEKLIEERAAQFIRQHPLIPYRAHTASISLRRPTMSQQQMVISSNSSGSSQSQMDLRENENNFVNDQKLNVPTATTKSSLSSSPSSPSSSSSPSKSVSSDIKKTSSPNNGFNSLSRSFFRKKENSKK</sequence>
<dbReference type="GO" id="GO:0016020">
    <property type="term" value="C:membrane"/>
    <property type="evidence" value="ECO:0007669"/>
    <property type="project" value="TreeGrafter"/>
</dbReference>
<name>D3BK85_HETP5</name>
<dbReference type="PROSITE" id="PS00383">
    <property type="entry name" value="TYR_PHOSPHATASE_1"/>
    <property type="match status" value="1"/>
</dbReference>
<feature type="compositionally biased region" description="Low complexity" evidence="5">
    <location>
        <begin position="347"/>
        <end position="364"/>
    </location>
</feature>
<evidence type="ECO:0000313" key="9">
    <source>
        <dbReference type="Proteomes" id="UP000001396"/>
    </source>
</evidence>
<feature type="compositionally biased region" description="Polar residues" evidence="5">
    <location>
        <begin position="1238"/>
        <end position="1251"/>
    </location>
</feature>
<feature type="region of interest" description="Disordered" evidence="5">
    <location>
        <begin position="2112"/>
        <end position="2166"/>
    </location>
</feature>
<dbReference type="SUPFAM" id="SSF52799">
    <property type="entry name" value="(Phosphotyrosine protein) phosphatases II"/>
    <property type="match status" value="1"/>
</dbReference>